<proteinExistence type="predicted"/>
<dbReference type="Pfam" id="PF05751">
    <property type="entry name" value="FixH"/>
    <property type="match status" value="1"/>
</dbReference>
<sequence length="176" mass="18932">MKSESNRIANHRAALRWGGFVVGLLTLQVIVGVVAIILATNDPSAAVLPDYYDKALHWDNQKEAEAASRELGWKFTLLAMQEGDKTGIQGQLKDGDGSPISIASGTLELYHHSRASQIDKITLPPSSQGTFGISGCLPQDGLWQANLDVTDANGKRFVNSQVMMVKTPDASVRIGS</sequence>
<dbReference type="OrthoDB" id="288113at2"/>
<protein>
    <submittedName>
        <fullName evidence="2">FixH</fullName>
    </submittedName>
</protein>
<evidence type="ECO:0000256" key="1">
    <source>
        <dbReference type="SAM" id="Phobius"/>
    </source>
</evidence>
<name>A0A5C5Z638_9BACT</name>
<dbReference type="EMBL" id="SJPJ01000001">
    <property type="protein sequence ID" value="TWT82665.1"/>
    <property type="molecule type" value="Genomic_DNA"/>
</dbReference>
<keyword evidence="1" id="KW-0812">Transmembrane</keyword>
<dbReference type="InterPro" id="IPR008620">
    <property type="entry name" value="FixH"/>
</dbReference>
<dbReference type="Proteomes" id="UP000315010">
    <property type="component" value="Unassembled WGS sequence"/>
</dbReference>
<accession>A0A5C5Z638</accession>
<evidence type="ECO:0000313" key="3">
    <source>
        <dbReference type="Proteomes" id="UP000315010"/>
    </source>
</evidence>
<comment type="caution">
    <text evidence="2">The sequence shown here is derived from an EMBL/GenBank/DDBJ whole genome shotgun (WGS) entry which is preliminary data.</text>
</comment>
<keyword evidence="1" id="KW-0472">Membrane</keyword>
<keyword evidence="1" id="KW-1133">Transmembrane helix</keyword>
<dbReference type="RefSeq" id="WP_146399302.1">
    <property type="nucleotide sequence ID" value="NZ_SJPJ01000001.1"/>
</dbReference>
<feature type="transmembrane region" description="Helical" evidence="1">
    <location>
        <begin position="20"/>
        <end position="39"/>
    </location>
</feature>
<keyword evidence="3" id="KW-1185">Reference proteome</keyword>
<evidence type="ECO:0000313" key="2">
    <source>
        <dbReference type="EMBL" id="TWT82665.1"/>
    </source>
</evidence>
<dbReference type="AlphaFoldDB" id="A0A5C5Z638"/>
<gene>
    <name evidence="2" type="ORF">CA13_41280</name>
</gene>
<reference evidence="2 3" key="1">
    <citation type="submission" date="2019-02" db="EMBL/GenBank/DDBJ databases">
        <title>Deep-cultivation of Planctomycetes and their phenomic and genomic characterization uncovers novel biology.</title>
        <authorList>
            <person name="Wiegand S."/>
            <person name="Jogler M."/>
            <person name="Boedeker C."/>
            <person name="Pinto D."/>
            <person name="Vollmers J."/>
            <person name="Rivas-Marin E."/>
            <person name="Kohn T."/>
            <person name="Peeters S.H."/>
            <person name="Heuer A."/>
            <person name="Rast P."/>
            <person name="Oberbeckmann S."/>
            <person name="Bunk B."/>
            <person name="Jeske O."/>
            <person name="Meyerdierks A."/>
            <person name="Storesund J.E."/>
            <person name="Kallscheuer N."/>
            <person name="Luecker S."/>
            <person name="Lage O.M."/>
            <person name="Pohl T."/>
            <person name="Merkel B.J."/>
            <person name="Hornburger P."/>
            <person name="Mueller R.-W."/>
            <person name="Bruemmer F."/>
            <person name="Labrenz M."/>
            <person name="Spormann A.M."/>
            <person name="Op Den Camp H."/>
            <person name="Overmann J."/>
            <person name="Amann R."/>
            <person name="Jetten M.S.M."/>
            <person name="Mascher T."/>
            <person name="Medema M.H."/>
            <person name="Devos D.P."/>
            <person name="Kaster A.-K."/>
            <person name="Ovreas L."/>
            <person name="Rohde M."/>
            <person name="Galperin M.Y."/>
            <person name="Jogler C."/>
        </authorList>
    </citation>
    <scope>NUCLEOTIDE SEQUENCE [LARGE SCALE GENOMIC DNA]</scope>
    <source>
        <strain evidence="2 3">CA13</strain>
    </source>
</reference>
<organism evidence="2 3">
    <name type="scientific">Novipirellula herctigrandis</name>
    <dbReference type="NCBI Taxonomy" id="2527986"/>
    <lineage>
        <taxon>Bacteria</taxon>
        <taxon>Pseudomonadati</taxon>
        <taxon>Planctomycetota</taxon>
        <taxon>Planctomycetia</taxon>
        <taxon>Pirellulales</taxon>
        <taxon>Pirellulaceae</taxon>
        <taxon>Novipirellula</taxon>
    </lineage>
</organism>